<feature type="repeat" description="TPR" evidence="3">
    <location>
        <begin position="290"/>
        <end position="323"/>
    </location>
</feature>
<evidence type="ECO:0000313" key="5">
    <source>
        <dbReference type="Proteomes" id="UP001054902"/>
    </source>
</evidence>
<evidence type="ECO:0000256" key="3">
    <source>
        <dbReference type="PROSITE-ProRule" id="PRU00339"/>
    </source>
</evidence>
<reference evidence="4 5" key="1">
    <citation type="journal article" date="2021" name="Sci. Rep.">
        <title>The genome of the diatom Chaetoceros tenuissimus carries an ancient integrated fragment of an extant virus.</title>
        <authorList>
            <person name="Hongo Y."/>
            <person name="Kimura K."/>
            <person name="Takaki Y."/>
            <person name="Yoshida Y."/>
            <person name="Baba S."/>
            <person name="Kobayashi G."/>
            <person name="Nagasaki K."/>
            <person name="Hano T."/>
            <person name="Tomaru Y."/>
        </authorList>
    </citation>
    <scope>NUCLEOTIDE SEQUENCE [LARGE SCALE GENOMIC DNA]</scope>
    <source>
        <strain evidence="4 5">NIES-3715</strain>
    </source>
</reference>
<keyword evidence="2 3" id="KW-0802">TPR repeat</keyword>
<evidence type="ECO:0000256" key="1">
    <source>
        <dbReference type="ARBA" id="ARBA00022737"/>
    </source>
</evidence>
<comment type="caution">
    <text evidence="4">The sequence shown here is derived from an EMBL/GenBank/DDBJ whole genome shotgun (WGS) entry which is preliminary data.</text>
</comment>
<organism evidence="4 5">
    <name type="scientific">Chaetoceros tenuissimus</name>
    <dbReference type="NCBI Taxonomy" id="426638"/>
    <lineage>
        <taxon>Eukaryota</taxon>
        <taxon>Sar</taxon>
        <taxon>Stramenopiles</taxon>
        <taxon>Ochrophyta</taxon>
        <taxon>Bacillariophyta</taxon>
        <taxon>Coscinodiscophyceae</taxon>
        <taxon>Chaetocerotophycidae</taxon>
        <taxon>Chaetocerotales</taxon>
        <taxon>Chaetocerotaceae</taxon>
        <taxon>Chaetoceros</taxon>
    </lineage>
</organism>
<sequence>MSYIAYNNDQQMISMLISNGEQKQSKGDIHGALSSYNEAYMCLTNLTGSITESQSRLGAVQGDVLSLLSHVLSNIVDLQSRISHSHGYVEKSVQGSVCLQVQNFSCSERTPMHSHSSCCYGSEEPEEETPFGGDDDENTIANALASSKIIYLQNPNEVNAKTLAFLLSRHAQILLHKEKLIDAHNTLNEAICLYRIYANTPTKTLVTLLMNNGNVLRDLARYDDAINVYQEALEMAVVLEGMLSITVAHIFCFIAQAYNRQGKQECVALVLENTVHIRRAIHGNDHEEVAAAQYSLGLVKTELEEYDEALFCFLDALRIQKLRACCHQSRDIISISRALADLYEKRGQKLEAAIEYEKLIRSAFDCASLVTGQVCDEEDEEDDLLEICCFFGVSEVISDISSLQRLYRELGNDEKANQLLDTAGRSSMLVTSSNDEDAFFQKLLGDLYLRCNIVSKAMECYSKALRSDPYLSLDTSDIEKKYKLELIDGSTHAAAA</sequence>
<dbReference type="InterPro" id="IPR011990">
    <property type="entry name" value="TPR-like_helical_dom_sf"/>
</dbReference>
<dbReference type="Pfam" id="PF13176">
    <property type="entry name" value="TPR_7"/>
    <property type="match status" value="1"/>
</dbReference>
<accession>A0AAD3CYV4</accession>
<feature type="repeat" description="TPR" evidence="3">
    <location>
        <begin position="438"/>
        <end position="471"/>
    </location>
</feature>
<evidence type="ECO:0000313" key="4">
    <source>
        <dbReference type="EMBL" id="GFH54517.1"/>
    </source>
</evidence>
<evidence type="ECO:0008006" key="6">
    <source>
        <dbReference type="Google" id="ProtNLM"/>
    </source>
</evidence>
<dbReference type="PROSITE" id="PS50005">
    <property type="entry name" value="TPR"/>
    <property type="match status" value="2"/>
</dbReference>
<dbReference type="SUPFAM" id="SSF48452">
    <property type="entry name" value="TPR-like"/>
    <property type="match status" value="3"/>
</dbReference>
<dbReference type="PANTHER" id="PTHR45641">
    <property type="entry name" value="TETRATRICOPEPTIDE REPEAT PROTEIN (AFU_ORTHOLOGUE AFUA_6G03870)"/>
    <property type="match status" value="1"/>
</dbReference>
<dbReference type="Gene3D" id="1.25.40.10">
    <property type="entry name" value="Tetratricopeptide repeat domain"/>
    <property type="match status" value="2"/>
</dbReference>
<dbReference type="EMBL" id="BLLK01000047">
    <property type="protein sequence ID" value="GFH54517.1"/>
    <property type="molecule type" value="Genomic_DNA"/>
</dbReference>
<protein>
    <recommendedName>
        <fullName evidence="6">Kinesin light chain</fullName>
    </recommendedName>
</protein>
<name>A0AAD3CYV4_9STRA</name>
<dbReference type="AlphaFoldDB" id="A0AAD3CYV4"/>
<proteinExistence type="predicted"/>
<dbReference type="Proteomes" id="UP001054902">
    <property type="component" value="Unassembled WGS sequence"/>
</dbReference>
<dbReference type="Pfam" id="PF13181">
    <property type="entry name" value="TPR_8"/>
    <property type="match status" value="1"/>
</dbReference>
<dbReference type="PANTHER" id="PTHR45641:SF19">
    <property type="entry name" value="NEPHROCYSTIN-3"/>
    <property type="match status" value="1"/>
</dbReference>
<dbReference type="SMART" id="SM00028">
    <property type="entry name" value="TPR"/>
    <property type="match status" value="3"/>
</dbReference>
<dbReference type="InterPro" id="IPR019734">
    <property type="entry name" value="TPR_rpt"/>
</dbReference>
<keyword evidence="1" id="KW-0677">Repeat</keyword>
<evidence type="ECO:0000256" key="2">
    <source>
        <dbReference type="ARBA" id="ARBA00022803"/>
    </source>
</evidence>
<keyword evidence="5" id="KW-1185">Reference proteome</keyword>
<gene>
    <name evidence="4" type="ORF">CTEN210_10993</name>
</gene>